<comment type="catalytic activity">
    <reaction evidence="5">
        <text>phosphoethanolamine + S-adenosyl-L-methionine = N-methylethanolamine phosphate + S-adenosyl-L-homocysteine + H(+)</text>
        <dbReference type="Rhea" id="RHEA:20365"/>
        <dbReference type="ChEBI" id="CHEBI:15378"/>
        <dbReference type="ChEBI" id="CHEBI:57781"/>
        <dbReference type="ChEBI" id="CHEBI:57856"/>
        <dbReference type="ChEBI" id="CHEBI:58190"/>
        <dbReference type="ChEBI" id="CHEBI:59789"/>
        <dbReference type="EC" id="2.1.1.103"/>
    </reaction>
    <physiologicalReaction direction="left-to-right" evidence="5">
        <dbReference type="Rhea" id="RHEA:20366"/>
    </physiologicalReaction>
</comment>
<dbReference type="EMBL" id="JBHMEA010000007">
    <property type="protein sequence ID" value="MFB9230475.1"/>
    <property type="molecule type" value="Genomic_DNA"/>
</dbReference>
<dbReference type="RefSeq" id="WP_213887623.1">
    <property type="nucleotide sequence ID" value="NZ_JAGFNU010000001.1"/>
</dbReference>
<keyword evidence="8" id="KW-1185">Reference proteome</keyword>
<dbReference type="PANTHER" id="PTHR44307:SF2">
    <property type="entry name" value="PHOSPHOETHANOLAMINE METHYLTRANSFERASE ISOFORM X1"/>
    <property type="match status" value="1"/>
</dbReference>
<evidence type="ECO:0000256" key="2">
    <source>
        <dbReference type="ARBA" id="ARBA00022603"/>
    </source>
</evidence>
<sequence>MELSEAEIQVLASLEKARVESKDTDRHSLEAEADRFWIFLEDWSDAYFSLQKKGLIEGDQKGYRLTESGHPLAQQYHHQRPDMYWYYYQRFYQAARASAAHSELCRQVFGKDLCQEGQTDMAALDDLLELLDLKPGEEVLDLGCGAGVIAEHISDQKDVSVTGLDYADPAIAEAVERTKAKRSKLKFLQGDMNALDLSENSIDAVISLDTLYWVSDLEKTLSMLMIAMRPGGRMGIFMNHHIADGDDQSELAPESADLSKALTNLGVSFTTRDYTVQIGGFWRKNWKAAADLKQRFEAEGNGFIAESLIREAEEDYLPDINSGKIARYLYYVQC</sequence>
<name>A0ABV5JAI9_9RHOB</name>
<accession>A0ABV5JAI9</accession>
<dbReference type="InterPro" id="IPR041698">
    <property type="entry name" value="Methyltransf_25"/>
</dbReference>
<comment type="pathway">
    <text evidence="1">Lipid metabolism.</text>
</comment>
<dbReference type="InterPro" id="IPR029063">
    <property type="entry name" value="SAM-dependent_MTases_sf"/>
</dbReference>
<evidence type="ECO:0000256" key="1">
    <source>
        <dbReference type="ARBA" id="ARBA00005189"/>
    </source>
</evidence>
<dbReference type="GO" id="GO:0008168">
    <property type="term" value="F:methyltransferase activity"/>
    <property type="evidence" value="ECO:0007669"/>
    <property type="project" value="UniProtKB-KW"/>
</dbReference>
<evidence type="ECO:0000256" key="3">
    <source>
        <dbReference type="ARBA" id="ARBA00022679"/>
    </source>
</evidence>
<comment type="pathway">
    <text evidence="4">Phospholipid metabolism.</text>
</comment>
<dbReference type="EC" id="2.1.1.-" evidence="7"/>
<keyword evidence="2 7" id="KW-0489">Methyltransferase</keyword>
<evidence type="ECO:0000313" key="7">
    <source>
        <dbReference type="EMBL" id="MFB9230475.1"/>
    </source>
</evidence>
<dbReference type="PANTHER" id="PTHR44307">
    <property type="entry name" value="PHOSPHOETHANOLAMINE METHYLTRANSFERASE"/>
    <property type="match status" value="1"/>
</dbReference>
<feature type="domain" description="Methyltransferase" evidence="6">
    <location>
        <begin position="139"/>
        <end position="232"/>
    </location>
</feature>
<reference evidence="7 8" key="1">
    <citation type="submission" date="2024-09" db="EMBL/GenBank/DDBJ databases">
        <authorList>
            <person name="Sun Q."/>
            <person name="Mori K."/>
        </authorList>
    </citation>
    <scope>NUCLEOTIDE SEQUENCE [LARGE SCALE GENOMIC DNA]</scope>
    <source>
        <strain evidence="7 8">CECT 8726</strain>
    </source>
</reference>
<dbReference type="GO" id="GO:0032259">
    <property type="term" value="P:methylation"/>
    <property type="evidence" value="ECO:0007669"/>
    <property type="project" value="UniProtKB-KW"/>
</dbReference>
<evidence type="ECO:0000259" key="6">
    <source>
        <dbReference type="Pfam" id="PF13649"/>
    </source>
</evidence>
<evidence type="ECO:0000256" key="4">
    <source>
        <dbReference type="ARBA" id="ARBA00025707"/>
    </source>
</evidence>
<dbReference type="Proteomes" id="UP001589683">
    <property type="component" value="Unassembled WGS sequence"/>
</dbReference>
<comment type="caution">
    <text evidence="7">The sequence shown here is derived from an EMBL/GenBank/DDBJ whole genome shotgun (WGS) entry which is preliminary data.</text>
</comment>
<dbReference type="Gene3D" id="3.40.50.150">
    <property type="entry name" value="Vaccinia Virus protein VP39"/>
    <property type="match status" value="1"/>
</dbReference>
<dbReference type="SUPFAM" id="SSF53335">
    <property type="entry name" value="S-adenosyl-L-methionine-dependent methyltransferases"/>
    <property type="match status" value="1"/>
</dbReference>
<protein>
    <submittedName>
        <fullName evidence="7">Class I SAM-dependent methyltransferase</fullName>
        <ecNumber evidence="7">2.1.1.-</ecNumber>
    </submittedName>
</protein>
<proteinExistence type="predicted"/>
<gene>
    <name evidence="7" type="ORF">ACFFUT_01585</name>
</gene>
<keyword evidence="3 7" id="KW-0808">Transferase</keyword>
<dbReference type="Pfam" id="PF13649">
    <property type="entry name" value="Methyltransf_25"/>
    <property type="match status" value="1"/>
</dbReference>
<dbReference type="CDD" id="cd02440">
    <property type="entry name" value="AdoMet_MTases"/>
    <property type="match status" value="1"/>
</dbReference>
<organism evidence="7 8">
    <name type="scientific">Pseudohalocynthiibacter aestuariivivens</name>
    <dbReference type="NCBI Taxonomy" id="1591409"/>
    <lineage>
        <taxon>Bacteria</taxon>
        <taxon>Pseudomonadati</taxon>
        <taxon>Pseudomonadota</taxon>
        <taxon>Alphaproteobacteria</taxon>
        <taxon>Rhodobacterales</taxon>
        <taxon>Paracoccaceae</taxon>
        <taxon>Pseudohalocynthiibacter</taxon>
    </lineage>
</organism>
<evidence type="ECO:0000313" key="8">
    <source>
        <dbReference type="Proteomes" id="UP001589683"/>
    </source>
</evidence>
<evidence type="ECO:0000256" key="5">
    <source>
        <dbReference type="ARBA" id="ARBA00047622"/>
    </source>
</evidence>